<dbReference type="InterPro" id="IPR002898">
    <property type="entry name" value="MotA_ExbB_proton_chnl"/>
</dbReference>
<evidence type="ECO:0000256" key="7">
    <source>
        <dbReference type="SAM" id="Phobius"/>
    </source>
</evidence>
<dbReference type="STRING" id="54.SAMN02745121_02513"/>
<keyword evidence="6" id="KW-0653">Protein transport</keyword>
<evidence type="ECO:0000313" key="10">
    <source>
        <dbReference type="Proteomes" id="UP000199400"/>
    </source>
</evidence>
<dbReference type="AlphaFoldDB" id="A0A1I1WVH4"/>
<evidence type="ECO:0000256" key="2">
    <source>
        <dbReference type="ARBA" id="ARBA00022475"/>
    </source>
</evidence>
<feature type="transmembrane region" description="Helical" evidence="7">
    <location>
        <begin position="173"/>
        <end position="194"/>
    </location>
</feature>
<comment type="similarity">
    <text evidence="6">Belongs to the exbB/tolQ family.</text>
</comment>
<organism evidence="9 10">
    <name type="scientific">Nannocystis exedens</name>
    <dbReference type="NCBI Taxonomy" id="54"/>
    <lineage>
        <taxon>Bacteria</taxon>
        <taxon>Pseudomonadati</taxon>
        <taxon>Myxococcota</taxon>
        <taxon>Polyangia</taxon>
        <taxon>Nannocystales</taxon>
        <taxon>Nannocystaceae</taxon>
        <taxon>Nannocystis</taxon>
    </lineage>
</organism>
<dbReference type="GO" id="GO:0005886">
    <property type="term" value="C:plasma membrane"/>
    <property type="evidence" value="ECO:0007669"/>
    <property type="project" value="UniProtKB-SubCell"/>
</dbReference>
<dbReference type="InterPro" id="IPR050790">
    <property type="entry name" value="ExbB/TolQ_transport"/>
</dbReference>
<comment type="subcellular location">
    <subcellularLocation>
        <location evidence="1">Cell membrane</location>
        <topology evidence="1">Multi-pass membrane protein</topology>
    </subcellularLocation>
    <subcellularLocation>
        <location evidence="6">Membrane</location>
        <topology evidence="6">Multi-pass membrane protein</topology>
    </subcellularLocation>
</comment>
<dbReference type="Pfam" id="PF01618">
    <property type="entry name" value="MotA_ExbB"/>
    <property type="match status" value="1"/>
</dbReference>
<dbReference type="PANTHER" id="PTHR30625:SF3">
    <property type="entry name" value="TOL-PAL SYSTEM PROTEIN TOLQ"/>
    <property type="match status" value="1"/>
</dbReference>
<dbReference type="Proteomes" id="UP000199400">
    <property type="component" value="Unassembled WGS sequence"/>
</dbReference>
<name>A0A1I1WVH4_9BACT</name>
<dbReference type="PANTHER" id="PTHR30625">
    <property type="entry name" value="PROTEIN TOLQ"/>
    <property type="match status" value="1"/>
</dbReference>
<dbReference type="OrthoDB" id="9805133at2"/>
<evidence type="ECO:0000256" key="5">
    <source>
        <dbReference type="ARBA" id="ARBA00023136"/>
    </source>
</evidence>
<evidence type="ECO:0000256" key="3">
    <source>
        <dbReference type="ARBA" id="ARBA00022692"/>
    </source>
</evidence>
<sequence>MELSLFEIWESMSLLSRLVAISLLGMGVASFAVIIERTWVLRRTDRESMEFASKSRSQFADGDIAGVLELARRFTRNPLARLTAIGVQTFQANEHKDGGPSAAAELTRRELARKLELYSAEGRRGMGMLASIGSTAPFIGLFGTVIGIIVAFQGIASAGGGGIAAVSAGIAEALIVTAVGLIVAITSVLFFNYLSGRFDRLDMQMQHAAGELIDYLEGAHGHGGRDR</sequence>
<feature type="transmembrane region" description="Helical" evidence="7">
    <location>
        <begin position="14"/>
        <end position="35"/>
    </location>
</feature>
<dbReference type="RefSeq" id="WP_096329097.1">
    <property type="nucleotide sequence ID" value="NZ_FOMX01000007.1"/>
</dbReference>
<keyword evidence="2" id="KW-1003">Cell membrane</keyword>
<evidence type="ECO:0000256" key="4">
    <source>
        <dbReference type="ARBA" id="ARBA00022989"/>
    </source>
</evidence>
<keyword evidence="5 7" id="KW-0472">Membrane</keyword>
<keyword evidence="4 7" id="KW-1133">Transmembrane helix</keyword>
<feature type="transmembrane region" description="Helical" evidence="7">
    <location>
        <begin position="129"/>
        <end position="153"/>
    </location>
</feature>
<evidence type="ECO:0000256" key="6">
    <source>
        <dbReference type="RuleBase" id="RU004057"/>
    </source>
</evidence>
<accession>A0A1I1WVH4</accession>
<evidence type="ECO:0000259" key="8">
    <source>
        <dbReference type="Pfam" id="PF01618"/>
    </source>
</evidence>
<reference evidence="10" key="1">
    <citation type="submission" date="2016-10" db="EMBL/GenBank/DDBJ databases">
        <authorList>
            <person name="Varghese N."/>
            <person name="Submissions S."/>
        </authorList>
    </citation>
    <scope>NUCLEOTIDE SEQUENCE [LARGE SCALE GENOMIC DNA]</scope>
    <source>
        <strain evidence="10">ATCC 25963</strain>
    </source>
</reference>
<dbReference type="GO" id="GO:0017038">
    <property type="term" value="P:protein import"/>
    <property type="evidence" value="ECO:0007669"/>
    <property type="project" value="TreeGrafter"/>
</dbReference>
<evidence type="ECO:0000313" key="9">
    <source>
        <dbReference type="EMBL" id="SFD98368.1"/>
    </source>
</evidence>
<dbReference type="EMBL" id="FOMX01000007">
    <property type="protein sequence ID" value="SFD98368.1"/>
    <property type="molecule type" value="Genomic_DNA"/>
</dbReference>
<protein>
    <submittedName>
        <fullName evidence="9">Outer membrane transport energization protein ExbB</fullName>
    </submittedName>
</protein>
<keyword evidence="6" id="KW-0813">Transport</keyword>
<proteinExistence type="inferred from homology"/>
<keyword evidence="10" id="KW-1185">Reference proteome</keyword>
<gene>
    <name evidence="9" type="ORF">SAMN02745121_02513</name>
</gene>
<feature type="domain" description="MotA/TolQ/ExbB proton channel" evidence="8">
    <location>
        <begin position="99"/>
        <end position="206"/>
    </location>
</feature>
<evidence type="ECO:0000256" key="1">
    <source>
        <dbReference type="ARBA" id="ARBA00004651"/>
    </source>
</evidence>
<keyword evidence="3 7" id="KW-0812">Transmembrane</keyword>